<dbReference type="GO" id="GO:0006869">
    <property type="term" value="P:lipid transport"/>
    <property type="evidence" value="ECO:0007669"/>
    <property type="project" value="InterPro"/>
</dbReference>
<dbReference type="InterPro" id="IPR000528">
    <property type="entry name" value="Plant_nsLTP"/>
</dbReference>
<organism evidence="3 4">
    <name type="scientific">Leersia perrieri</name>
    <dbReference type="NCBI Taxonomy" id="77586"/>
    <lineage>
        <taxon>Eukaryota</taxon>
        <taxon>Viridiplantae</taxon>
        <taxon>Streptophyta</taxon>
        <taxon>Embryophyta</taxon>
        <taxon>Tracheophyta</taxon>
        <taxon>Spermatophyta</taxon>
        <taxon>Magnoliopsida</taxon>
        <taxon>Liliopsida</taxon>
        <taxon>Poales</taxon>
        <taxon>Poaceae</taxon>
        <taxon>BOP clade</taxon>
        <taxon>Oryzoideae</taxon>
        <taxon>Oryzeae</taxon>
        <taxon>Oryzinae</taxon>
        <taxon>Leersia</taxon>
    </lineage>
</organism>
<dbReference type="Gramene" id="LPERR08G02200.1">
    <property type="protein sequence ID" value="LPERR08G02200.1"/>
    <property type="gene ID" value="LPERR08G02200"/>
</dbReference>
<sequence length="84" mass="8334">MMKGSVIGVAVVALLAVAVAVEGAVTCGDVDASLMPCVAYLTGKAAAPSGECCAGVKHLRTLPVGTAERRFACECVKKAAASIP</sequence>
<dbReference type="AlphaFoldDB" id="A0A0D9X437"/>
<reference evidence="4" key="2">
    <citation type="submission" date="2013-12" db="EMBL/GenBank/DDBJ databases">
        <authorList>
            <person name="Yu Y."/>
            <person name="Lee S."/>
            <person name="de Baynast K."/>
            <person name="Wissotski M."/>
            <person name="Liu L."/>
            <person name="Talag J."/>
            <person name="Goicoechea J."/>
            <person name="Angelova A."/>
            <person name="Jetty R."/>
            <person name="Kudrna D."/>
            <person name="Golser W."/>
            <person name="Rivera L."/>
            <person name="Zhang J."/>
            <person name="Wing R."/>
        </authorList>
    </citation>
    <scope>NUCLEOTIDE SEQUENCE</scope>
</reference>
<dbReference type="InterPro" id="IPR036312">
    <property type="entry name" value="Bifun_inhib/LTP/seed_sf"/>
</dbReference>
<dbReference type="STRING" id="77586.A0A0D9X437"/>
<feature type="domain" description="Bifunctional inhibitor/plant lipid transfer protein/seed storage helical" evidence="2">
    <location>
        <begin position="27"/>
        <end position="82"/>
    </location>
</feature>
<dbReference type="PRINTS" id="PR00382">
    <property type="entry name" value="LIPIDTRNSFER"/>
</dbReference>
<proteinExistence type="predicted"/>
<name>A0A0D9X437_9ORYZ</name>
<evidence type="ECO:0000313" key="3">
    <source>
        <dbReference type="EnsemblPlants" id="LPERR08G02200.1"/>
    </source>
</evidence>
<reference evidence="3" key="3">
    <citation type="submission" date="2015-04" db="UniProtKB">
        <authorList>
            <consortium name="EnsemblPlants"/>
        </authorList>
    </citation>
    <scope>IDENTIFICATION</scope>
</reference>
<feature type="chain" id="PRO_5002349800" description="Bifunctional inhibitor/plant lipid transfer protein/seed storage helical domain-containing protein" evidence="1">
    <location>
        <begin position="24"/>
        <end position="84"/>
    </location>
</feature>
<dbReference type="InterPro" id="IPR016140">
    <property type="entry name" value="Bifunc_inhib/LTP/seed_store"/>
</dbReference>
<dbReference type="CDD" id="cd01960">
    <property type="entry name" value="nsLTP1"/>
    <property type="match status" value="1"/>
</dbReference>
<accession>A0A0D9X437</accession>
<dbReference type="PANTHER" id="PTHR33076">
    <property type="entry name" value="NON-SPECIFIC LIPID-TRANSFER PROTEIN 2-RELATED"/>
    <property type="match status" value="1"/>
</dbReference>
<feature type="signal peptide" evidence="1">
    <location>
        <begin position="1"/>
        <end position="23"/>
    </location>
</feature>
<reference evidence="3 4" key="1">
    <citation type="submission" date="2012-08" db="EMBL/GenBank/DDBJ databases">
        <title>Oryza genome evolution.</title>
        <authorList>
            <person name="Wing R.A."/>
        </authorList>
    </citation>
    <scope>NUCLEOTIDE SEQUENCE</scope>
</reference>
<dbReference type="HOGENOM" id="CLU_128423_4_0_1"/>
<dbReference type="SUPFAM" id="SSF47699">
    <property type="entry name" value="Bifunctional inhibitor/lipid-transfer protein/seed storage 2S albumin"/>
    <property type="match status" value="1"/>
</dbReference>
<dbReference type="Gene3D" id="1.10.110.10">
    <property type="entry name" value="Plant lipid-transfer and hydrophobic proteins"/>
    <property type="match status" value="1"/>
</dbReference>
<dbReference type="Proteomes" id="UP000032180">
    <property type="component" value="Chromosome 8"/>
</dbReference>
<evidence type="ECO:0000313" key="4">
    <source>
        <dbReference type="Proteomes" id="UP000032180"/>
    </source>
</evidence>
<evidence type="ECO:0000256" key="1">
    <source>
        <dbReference type="SAM" id="SignalP"/>
    </source>
</evidence>
<dbReference type="Pfam" id="PF00234">
    <property type="entry name" value="Tryp_alpha_amyl"/>
    <property type="match status" value="1"/>
</dbReference>
<evidence type="ECO:0000259" key="2">
    <source>
        <dbReference type="Pfam" id="PF00234"/>
    </source>
</evidence>
<keyword evidence="4" id="KW-1185">Reference proteome</keyword>
<dbReference type="EnsemblPlants" id="LPERR08G02200.1">
    <property type="protein sequence ID" value="LPERR08G02200.1"/>
    <property type="gene ID" value="LPERR08G02200"/>
</dbReference>
<protein>
    <recommendedName>
        <fullName evidence="2">Bifunctional inhibitor/plant lipid transfer protein/seed storage helical domain-containing protein</fullName>
    </recommendedName>
</protein>
<keyword evidence="1" id="KW-0732">Signal</keyword>
<dbReference type="GO" id="GO:0008289">
    <property type="term" value="F:lipid binding"/>
    <property type="evidence" value="ECO:0007669"/>
    <property type="project" value="InterPro"/>
</dbReference>